<dbReference type="CDD" id="cd17532">
    <property type="entry name" value="REC_LytTR_AlgR-like"/>
    <property type="match status" value="1"/>
</dbReference>
<accession>A0A229NU55</accession>
<feature type="domain" description="HTH LytTR-type" evidence="4">
    <location>
        <begin position="201"/>
        <end position="307"/>
    </location>
</feature>
<dbReference type="Gene3D" id="3.40.50.2300">
    <property type="match status" value="1"/>
</dbReference>
<dbReference type="RefSeq" id="WP_089526098.1">
    <property type="nucleotide sequence ID" value="NZ_NMUQ01000003.1"/>
</dbReference>
<dbReference type="SMART" id="SM00850">
    <property type="entry name" value="LytTR"/>
    <property type="match status" value="1"/>
</dbReference>
<dbReference type="AlphaFoldDB" id="A0A229NU55"/>
<dbReference type="GO" id="GO:0000156">
    <property type="term" value="F:phosphorelay response regulator activity"/>
    <property type="evidence" value="ECO:0007669"/>
    <property type="project" value="InterPro"/>
</dbReference>
<sequence length="309" mass="34511">MKEKLTVLIADDERLAREELVYLLSRERDVELLEPACSGREVIESARRHKPDAIFLDVEMPEMNGLQAAQTLREESLLPMIVFTTAYEHYAVKAFGVEAVDYLLKPYDEQRLGIALQRLRQRKVTKQAGLSSAGEQVSSDDTAEASGGEYAGTPSSEDGAVKQEPVFTDRDASAIFAGASEGDRPSAVTAGQMPSSRKVRLLVEDGGRMVVLDGSSLLFAMKEDKHTRIRMADGTEYSARQTLQELEERLGPDFFRPHRSYLINLDQVREIQPWFNGAYNAVMNHAEEIKIPVSRTAAKEMMRLLQEGS</sequence>
<dbReference type="SUPFAM" id="SSF52172">
    <property type="entry name" value="CheY-like"/>
    <property type="match status" value="1"/>
</dbReference>
<evidence type="ECO:0000256" key="1">
    <source>
        <dbReference type="PROSITE-ProRule" id="PRU00169"/>
    </source>
</evidence>
<evidence type="ECO:0000313" key="6">
    <source>
        <dbReference type="Proteomes" id="UP000215145"/>
    </source>
</evidence>
<dbReference type="OrthoDB" id="9809318at2"/>
<dbReference type="Gene3D" id="2.40.50.40">
    <property type="match status" value="1"/>
</dbReference>
<feature type="domain" description="Response regulatory" evidence="3">
    <location>
        <begin position="6"/>
        <end position="120"/>
    </location>
</feature>
<name>A0A229NU55_9BACL</name>
<feature type="region of interest" description="Disordered" evidence="2">
    <location>
        <begin position="127"/>
        <end position="161"/>
    </location>
</feature>
<evidence type="ECO:0000259" key="3">
    <source>
        <dbReference type="PROSITE" id="PS50110"/>
    </source>
</evidence>
<dbReference type="PANTHER" id="PTHR37299:SF1">
    <property type="entry name" value="STAGE 0 SPORULATION PROTEIN A HOMOLOG"/>
    <property type="match status" value="1"/>
</dbReference>
<dbReference type="InterPro" id="IPR046947">
    <property type="entry name" value="LytR-like"/>
</dbReference>
<dbReference type="EMBL" id="NMUQ01000003">
    <property type="protein sequence ID" value="OXM13392.1"/>
    <property type="molecule type" value="Genomic_DNA"/>
</dbReference>
<gene>
    <name evidence="5" type="ORF">CGZ75_20230</name>
</gene>
<keyword evidence="6" id="KW-1185">Reference proteome</keyword>
<dbReference type="Gene3D" id="2.20.25.10">
    <property type="match status" value="1"/>
</dbReference>
<dbReference type="Pfam" id="PF04397">
    <property type="entry name" value="LytTR"/>
    <property type="match status" value="1"/>
</dbReference>
<dbReference type="PROSITE" id="PS50110">
    <property type="entry name" value="RESPONSE_REGULATORY"/>
    <property type="match status" value="1"/>
</dbReference>
<dbReference type="PROSITE" id="PS50930">
    <property type="entry name" value="HTH_LYTTR"/>
    <property type="match status" value="1"/>
</dbReference>
<dbReference type="InterPro" id="IPR001789">
    <property type="entry name" value="Sig_transdc_resp-reg_receiver"/>
</dbReference>
<feature type="modified residue" description="4-aspartylphosphate" evidence="1">
    <location>
        <position position="57"/>
    </location>
</feature>
<proteinExistence type="predicted"/>
<dbReference type="Pfam" id="PF00072">
    <property type="entry name" value="Response_reg"/>
    <property type="match status" value="1"/>
</dbReference>
<dbReference type="InterPro" id="IPR011006">
    <property type="entry name" value="CheY-like_superfamily"/>
</dbReference>
<protein>
    <submittedName>
        <fullName evidence="5">DNA-binding response regulator</fullName>
    </submittedName>
</protein>
<evidence type="ECO:0000313" key="5">
    <source>
        <dbReference type="EMBL" id="OXM13392.1"/>
    </source>
</evidence>
<dbReference type="GO" id="GO:0003677">
    <property type="term" value="F:DNA binding"/>
    <property type="evidence" value="ECO:0007669"/>
    <property type="project" value="UniProtKB-KW"/>
</dbReference>
<dbReference type="InterPro" id="IPR007492">
    <property type="entry name" value="LytTR_DNA-bd_dom"/>
</dbReference>
<keyword evidence="5" id="KW-0238">DNA-binding</keyword>
<dbReference type="SMART" id="SM00448">
    <property type="entry name" value="REC"/>
    <property type="match status" value="1"/>
</dbReference>
<organism evidence="5 6">
    <name type="scientific">Paenibacillus herberti</name>
    <dbReference type="NCBI Taxonomy" id="1619309"/>
    <lineage>
        <taxon>Bacteria</taxon>
        <taxon>Bacillati</taxon>
        <taxon>Bacillota</taxon>
        <taxon>Bacilli</taxon>
        <taxon>Bacillales</taxon>
        <taxon>Paenibacillaceae</taxon>
        <taxon>Paenibacillus</taxon>
    </lineage>
</organism>
<evidence type="ECO:0000256" key="2">
    <source>
        <dbReference type="SAM" id="MobiDB-lite"/>
    </source>
</evidence>
<comment type="caution">
    <text evidence="5">The sequence shown here is derived from an EMBL/GenBank/DDBJ whole genome shotgun (WGS) entry which is preliminary data.</text>
</comment>
<dbReference type="Proteomes" id="UP000215145">
    <property type="component" value="Unassembled WGS sequence"/>
</dbReference>
<dbReference type="PANTHER" id="PTHR37299">
    <property type="entry name" value="TRANSCRIPTIONAL REGULATOR-RELATED"/>
    <property type="match status" value="1"/>
</dbReference>
<evidence type="ECO:0000259" key="4">
    <source>
        <dbReference type="PROSITE" id="PS50930"/>
    </source>
</evidence>
<reference evidence="5 6" key="1">
    <citation type="submission" date="2017-07" db="EMBL/GenBank/DDBJ databases">
        <title>Paenibacillus herberti R33 genome sequencing and assembly.</title>
        <authorList>
            <person name="Su W."/>
        </authorList>
    </citation>
    <scope>NUCLEOTIDE SEQUENCE [LARGE SCALE GENOMIC DNA]</scope>
    <source>
        <strain evidence="5 6">R33</strain>
    </source>
</reference>
<keyword evidence="1" id="KW-0597">Phosphoprotein</keyword>
<feature type="compositionally biased region" description="Polar residues" evidence="2">
    <location>
        <begin position="128"/>
        <end position="140"/>
    </location>
</feature>